<dbReference type="RefSeq" id="WP_132878402.1">
    <property type="nucleotide sequence ID" value="NZ_SLXQ01000008.1"/>
</dbReference>
<feature type="chain" id="PRO_5020705430" description="Peptidase inhibitor family I36" evidence="1">
    <location>
        <begin position="27"/>
        <end position="123"/>
    </location>
</feature>
<gene>
    <name evidence="2" type="ORF">EV191_108188</name>
</gene>
<proteinExistence type="predicted"/>
<evidence type="ECO:0000313" key="3">
    <source>
        <dbReference type="Proteomes" id="UP000294911"/>
    </source>
</evidence>
<evidence type="ECO:0000313" key="2">
    <source>
        <dbReference type="EMBL" id="TCP50099.1"/>
    </source>
</evidence>
<dbReference type="OrthoDB" id="4247493at2"/>
<evidence type="ECO:0008006" key="4">
    <source>
        <dbReference type="Google" id="ProtNLM"/>
    </source>
</evidence>
<dbReference type="Proteomes" id="UP000294911">
    <property type="component" value="Unassembled WGS sequence"/>
</dbReference>
<feature type="signal peptide" evidence="1">
    <location>
        <begin position="1"/>
        <end position="26"/>
    </location>
</feature>
<dbReference type="AlphaFoldDB" id="A0A4R2QMI5"/>
<reference evidence="2 3" key="1">
    <citation type="submission" date="2019-03" db="EMBL/GenBank/DDBJ databases">
        <title>Genomic Encyclopedia of Type Strains, Phase IV (KMG-IV): sequencing the most valuable type-strain genomes for metagenomic binning, comparative biology and taxonomic classification.</title>
        <authorList>
            <person name="Goeker M."/>
        </authorList>
    </citation>
    <scope>NUCLEOTIDE SEQUENCE [LARGE SCALE GENOMIC DNA]</scope>
    <source>
        <strain evidence="2 3">DSM 45765</strain>
    </source>
</reference>
<dbReference type="EMBL" id="SLXQ01000008">
    <property type="protein sequence ID" value="TCP50099.1"/>
    <property type="molecule type" value="Genomic_DNA"/>
</dbReference>
<name>A0A4R2QMI5_9PSEU</name>
<protein>
    <recommendedName>
        <fullName evidence="4">Peptidase inhibitor family I36</fullName>
    </recommendedName>
</protein>
<organism evidence="2 3">
    <name type="scientific">Tamaricihabitans halophyticus</name>
    <dbReference type="NCBI Taxonomy" id="1262583"/>
    <lineage>
        <taxon>Bacteria</taxon>
        <taxon>Bacillati</taxon>
        <taxon>Actinomycetota</taxon>
        <taxon>Actinomycetes</taxon>
        <taxon>Pseudonocardiales</taxon>
        <taxon>Pseudonocardiaceae</taxon>
        <taxon>Tamaricihabitans</taxon>
    </lineage>
</organism>
<evidence type="ECO:0000256" key="1">
    <source>
        <dbReference type="SAM" id="SignalP"/>
    </source>
</evidence>
<sequence length="123" mass="13393">MKVRAALLAMGISAVGLLGGAGQAAAEVSPKASCHGGTSTGAEYCFHAKGDKISITNFNTGYTYKVNWKTNYGRKGKCTNSGGHNHRVVCNYNMKEGKKITFRLEEYHNGKMRSAWDWRSATI</sequence>
<keyword evidence="1" id="KW-0732">Signal</keyword>
<accession>A0A4R2QMI5</accession>
<comment type="caution">
    <text evidence="2">The sequence shown here is derived from an EMBL/GenBank/DDBJ whole genome shotgun (WGS) entry which is preliminary data.</text>
</comment>
<keyword evidence="3" id="KW-1185">Reference proteome</keyword>